<organism evidence="2 3">
    <name type="scientific">Natrinema soli</name>
    <dbReference type="NCBI Taxonomy" id="1930624"/>
    <lineage>
        <taxon>Archaea</taxon>
        <taxon>Methanobacteriati</taxon>
        <taxon>Methanobacteriota</taxon>
        <taxon>Stenosarchaea group</taxon>
        <taxon>Halobacteria</taxon>
        <taxon>Halobacteriales</taxon>
        <taxon>Natrialbaceae</taxon>
        <taxon>Natrinema</taxon>
    </lineage>
</organism>
<dbReference type="AlphaFoldDB" id="A0ABD5SLI5"/>
<reference evidence="2 3" key="1">
    <citation type="journal article" date="2019" name="Int. J. Syst. Evol. Microbiol.">
        <title>The Global Catalogue of Microorganisms (GCM) 10K type strain sequencing project: providing services to taxonomists for standard genome sequencing and annotation.</title>
        <authorList>
            <consortium name="The Broad Institute Genomics Platform"/>
            <consortium name="The Broad Institute Genome Sequencing Center for Infectious Disease"/>
            <person name="Wu L."/>
            <person name="Ma J."/>
        </authorList>
    </citation>
    <scope>NUCLEOTIDE SEQUENCE [LARGE SCALE GENOMIC DNA]</scope>
    <source>
        <strain evidence="2 3">LMG 29247</strain>
    </source>
</reference>
<dbReference type="EMBL" id="JBHSWV010000210">
    <property type="protein sequence ID" value="MFC6766036.1"/>
    <property type="molecule type" value="Genomic_DNA"/>
</dbReference>
<evidence type="ECO:0000313" key="2">
    <source>
        <dbReference type="EMBL" id="MFC6766036.1"/>
    </source>
</evidence>
<dbReference type="RefSeq" id="WP_273739029.1">
    <property type="nucleotide sequence ID" value="NZ_JAQIVI010000210.1"/>
</dbReference>
<proteinExistence type="predicted"/>
<evidence type="ECO:0000256" key="1">
    <source>
        <dbReference type="SAM" id="MobiDB-lite"/>
    </source>
</evidence>
<name>A0ABD5SLI5_9EURY</name>
<evidence type="ECO:0000313" key="3">
    <source>
        <dbReference type="Proteomes" id="UP001596383"/>
    </source>
</evidence>
<comment type="caution">
    <text evidence="2">The sequence shown here is derived from an EMBL/GenBank/DDBJ whole genome shotgun (WGS) entry which is preliminary data.</text>
</comment>
<protein>
    <submittedName>
        <fullName evidence="2">Uncharacterized protein</fullName>
    </submittedName>
</protein>
<feature type="region of interest" description="Disordered" evidence="1">
    <location>
        <begin position="87"/>
        <end position="114"/>
    </location>
</feature>
<accession>A0ABD5SLI5</accession>
<keyword evidence="3" id="KW-1185">Reference proteome</keyword>
<gene>
    <name evidence="2" type="ORF">ACFQE6_13865</name>
</gene>
<sequence length="114" mass="13033">MAEEGRALMTEREREIIAGDADVTSNYRYKVQSLVRNRVRKQFGDDVEVLEESFSEVYEMLVDDVCDRAGGDLETVAKELDEIEAAFERGDPDAARSALERAQETISKRDRDER</sequence>
<dbReference type="Proteomes" id="UP001596383">
    <property type="component" value="Unassembled WGS sequence"/>
</dbReference>